<sequence length="261" mass="28844">MYSLTDSQKKIAKWLVQSVRTGLLDEEFTIEWHPTAKKGFPKAKLSGYRGTEEELQSTSITLSSMQALISNKLIIYSTLQLSRRSYVDHTCSTQPRLNQINKYNLTGNIYTAVDNDFNSPDTSFVNYLTPLALANPIGFDEALTKRCFPILATGGSDPTLWDSAVRTAGVILEERLRDVGNISDPNQTGQSLVNKVFGNNGTLASKFSVPSEQSGYRDLYAGIVGAFRNPSAHRLVDPSPDEGGAFIVFVNLLLKKLEDLR</sequence>
<dbReference type="InterPro" id="IPR012654">
    <property type="entry name" value="CHP02391"/>
</dbReference>
<feature type="domain" description="Conserved hypothetical protein CHP02391" evidence="1">
    <location>
        <begin position="139"/>
        <end position="257"/>
    </location>
</feature>
<dbReference type="EMBL" id="QBML01000051">
    <property type="protein sequence ID" value="PZO35756.1"/>
    <property type="molecule type" value="Genomic_DNA"/>
</dbReference>
<name>A0A2W4VTS8_9CYAN</name>
<organism evidence="2 3">
    <name type="scientific">Pseudanabaena frigida</name>
    <dbReference type="NCBI Taxonomy" id="945775"/>
    <lineage>
        <taxon>Bacteria</taxon>
        <taxon>Bacillati</taxon>
        <taxon>Cyanobacteriota</taxon>
        <taxon>Cyanophyceae</taxon>
        <taxon>Pseudanabaenales</taxon>
        <taxon>Pseudanabaenaceae</taxon>
        <taxon>Pseudanabaena</taxon>
    </lineage>
</organism>
<reference evidence="2 3" key="1">
    <citation type="submission" date="2018-04" db="EMBL/GenBank/DDBJ databases">
        <authorList>
            <person name="Go L.Y."/>
            <person name="Mitchell J.A."/>
        </authorList>
    </citation>
    <scope>NUCLEOTIDE SEQUENCE [LARGE SCALE GENOMIC DNA]</scope>
    <source>
        <strain evidence="2">ULC066bin1</strain>
    </source>
</reference>
<dbReference type="Pfam" id="PF09509">
    <property type="entry name" value="Hypoth_Ymh"/>
    <property type="match status" value="1"/>
</dbReference>
<reference evidence="2 3" key="2">
    <citation type="submission" date="2018-06" db="EMBL/GenBank/DDBJ databases">
        <title>Metagenomic assembly of (sub)arctic Cyanobacteria and their associated microbiome from non-axenic cultures.</title>
        <authorList>
            <person name="Baurain D."/>
        </authorList>
    </citation>
    <scope>NUCLEOTIDE SEQUENCE [LARGE SCALE GENOMIC DNA]</scope>
    <source>
        <strain evidence="2">ULC066bin1</strain>
    </source>
</reference>
<evidence type="ECO:0000259" key="1">
    <source>
        <dbReference type="Pfam" id="PF09509"/>
    </source>
</evidence>
<dbReference type="Proteomes" id="UP000249467">
    <property type="component" value="Unassembled WGS sequence"/>
</dbReference>
<comment type="caution">
    <text evidence="2">The sequence shown here is derived from an EMBL/GenBank/DDBJ whole genome shotgun (WGS) entry which is preliminary data.</text>
</comment>
<accession>A0A2W4VTS8</accession>
<evidence type="ECO:0000313" key="3">
    <source>
        <dbReference type="Proteomes" id="UP000249467"/>
    </source>
</evidence>
<dbReference type="AlphaFoldDB" id="A0A2W4VTS8"/>
<gene>
    <name evidence="2" type="ORF">DCF19_23200</name>
</gene>
<proteinExistence type="predicted"/>
<evidence type="ECO:0000313" key="2">
    <source>
        <dbReference type="EMBL" id="PZO35756.1"/>
    </source>
</evidence>
<protein>
    <recommendedName>
        <fullName evidence="1">Conserved hypothetical protein CHP02391 domain-containing protein</fullName>
    </recommendedName>
</protein>